<name>A0ABN6CVS3_9GAMM</name>
<gene>
    <name evidence="4" type="primary">trxC_2</name>
    <name evidence="4" type="ORF">THMIRHAM_09210</name>
</gene>
<dbReference type="PRINTS" id="PR00421">
    <property type="entry name" value="THIOREDOXIN"/>
</dbReference>
<reference evidence="4" key="1">
    <citation type="journal article" date="2022" name="Arch. Microbiol.">
        <title>Thiomicrorhabdus immobilis sp. nov., a mesophilic sulfur-oxidizing bacterium isolated from sediment of a brackish lake in northern Japan.</title>
        <authorList>
            <person name="Kojima H."/>
            <person name="Mochizuki J."/>
            <person name="Kanda M."/>
            <person name="Watanabe T."/>
            <person name="Fukui M."/>
        </authorList>
    </citation>
    <scope>NUCLEOTIDE SEQUENCE</scope>
    <source>
        <strain evidence="4">Am19</strain>
    </source>
</reference>
<evidence type="ECO:0000256" key="1">
    <source>
        <dbReference type="ARBA" id="ARBA00023157"/>
    </source>
</evidence>
<accession>A0ABN6CVS3</accession>
<dbReference type="EMBL" id="AP024202">
    <property type="protein sequence ID" value="BCN93136.1"/>
    <property type="molecule type" value="Genomic_DNA"/>
</dbReference>
<protein>
    <recommendedName>
        <fullName evidence="2">Thioredoxin</fullName>
    </recommendedName>
</protein>
<proteinExistence type="predicted"/>
<dbReference type="RefSeq" id="WP_237264050.1">
    <property type="nucleotide sequence ID" value="NZ_AP024202.1"/>
</dbReference>
<dbReference type="Pfam" id="PF00085">
    <property type="entry name" value="Thioredoxin"/>
    <property type="match status" value="1"/>
</dbReference>
<dbReference type="InterPro" id="IPR013766">
    <property type="entry name" value="Thioredoxin_domain"/>
</dbReference>
<feature type="domain" description="Thioredoxin" evidence="3">
    <location>
        <begin position="1"/>
        <end position="105"/>
    </location>
</feature>
<dbReference type="PROSITE" id="PS51352">
    <property type="entry name" value="THIOREDOXIN_2"/>
    <property type="match status" value="1"/>
</dbReference>
<evidence type="ECO:0000259" key="3">
    <source>
        <dbReference type="PROSITE" id="PS51352"/>
    </source>
</evidence>
<evidence type="ECO:0000256" key="2">
    <source>
        <dbReference type="NCBIfam" id="TIGR01068"/>
    </source>
</evidence>
<dbReference type="InterPro" id="IPR036249">
    <property type="entry name" value="Thioredoxin-like_sf"/>
</dbReference>
<evidence type="ECO:0000313" key="4">
    <source>
        <dbReference type="EMBL" id="BCN93136.1"/>
    </source>
</evidence>
<dbReference type="Gene3D" id="3.40.30.10">
    <property type="entry name" value="Glutaredoxin"/>
    <property type="match status" value="1"/>
</dbReference>
<keyword evidence="5" id="KW-1185">Reference proteome</keyword>
<dbReference type="CDD" id="cd02947">
    <property type="entry name" value="TRX_family"/>
    <property type="match status" value="1"/>
</dbReference>
<keyword evidence="1" id="KW-1015">Disulfide bond</keyword>
<dbReference type="Proteomes" id="UP001054820">
    <property type="component" value="Chromosome"/>
</dbReference>
<dbReference type="SUPFAM" id="SSF52833">
    <property type="entry name" value="Thioredoxin-like"/>
    <property type="match status" value="1"/>
</dbReference>
<sequence length="124" mass="13897">MAVINLKTEQFEETIANNDIVIFDFWAEWCGPCKQFGPVFEEISEKFPDIAFCKVNVEEEQELAGMFQVRSIPTLVFMREKIVVFSNPGAIPGSALEEGIGQLLELDMDKVHADLAEAQAKQEG</sequence>
<organism evidence="4 5">
    <name type="scientific">Thiomicrorhabdus immobilis</name>
    <dbReference type="NCBI Taxonomy" id="2791037"/>
    <lineage>
        <taxon>Bacteria</taxon>
        <taxon>Pseudomonadati</taxon>
        <taxon>Pseudomonadota</taxon>
        <taxon>Gammaproteobacteria</taxon>
        <taxon>Thiotrichales</taxon>
        <taxon>Piscirickettsiaceae</taxon>
        <taxon>Thiomicrorhabdus</taxon>
    </lineage>
</organism>
<evidence type="ECO:0000313" key="5">
    <source>
        <dbReference type="Proteomes" id="UP001054820"/>
    </source>
</evidence>
<dbReference type="NCBIfam" id="TIGR01068">
    <property type="entry name" value="thioredoxin"/>
    <property type="match status" value="1"/>
</dbReference>
<dbReference type="PANTHER" id="PTHR46115">
    <property type="entry name" value="THIOREDOXIN-LIKE PROTEIN 1"/>
    <property type="match status" value="1"/>
</dbReference>
<dbReference type="InterPro" id="IPR005746">
    <property type="entry name" value="Thioredoxin"/>
</dbReference>